<organism evidence="2 3">
    <name type="scientific">Oryza sativa subsp. japonica</name>
    <name type="common">Rice</name>
    <dbReference type="NCBI Taxonomy" id="39947"/>
    <lineage>
        <taxon>Eukaryota</taxon>
        <taxon>Viridiplantae</taxon>
        <taxon>Streptophyta</taxon>
        <taxon>Embryophyta</taxon>
        <taxon>Tracheophyta</taxon>
        <taxon>Spermatophyta</taxon>
        <taxon>Magnoliopsida</taxon>
        <taxon>Liliopsida</taxon>
        <taxon>Poales</taxon>
        <taxon>Poaceae</taxon>
        <taxon>BOP clade</taxon>
        <taxon>Oryzoideae</taxon>
        <taxon>Oryzeae</taxon>
        <taxon>Oryzinae</taxon>
        <taxon>Oryza</taxon>
        <taxon>Oryza sativa</taxon>
    </lineage>
</organism>
<proteinExistence type="predicted"/>
<dbReference type="Proteomes" id="UP000000763">
    <property type="component" value="Chromosome 8"/>
</dbReference>
<gene>
    <name evidence="2" type="primary">OJ1111_H02.16</name>
</gene>
<protein>
    <submittedName>
        <fullName evidence="2">Uncharacterized protein</fullName>
    </submittedName>
</protein>
<evidence type="ECO:0000313" key="2">
    <source>
        <dbReference type="EMBL" id="BAD09295.1"/>
    </source>
</evidence>
<evidence type="ECO:0000256" key="1">
    <source>
        <dbReference type="SAM" id="MobiDB-lite"/>
    </source>
</evidence>
<sequence>MSELLALSTAPVLHAQLQQAEAAAQARGKAVEDDDNPRRRRGRRRATGGQPTNDDTSFSLFPSPLVAVDPKGGDGSLAPQISVGDSAELGLGVDDAAWPRS</sequence>
<reference evidence="3" key="1">
    <citation type="journal article" date="2005" name="Nature">
        <title>The map-based sequence of the rice genome.</title>
        <authorList>
            <consortium name="International rice genome sequencing project (IRGSP)"/>
            <person name="Matsumoto T."/>
            <person name="Wu J."/>
            <person name="Kanamori H."/>
            <person name="Katayose Y."/>
            <person name="Fujisawa M."/>
            <person name="Namiki N."/>
            <person name="Mizuno H."/>
            <person name="Yamamoto K."/>
            <person name="Antonio B.A."/>
            <person name="Baba T."/>
            <person name="Sakata K."/>
            <person name="Nagamura Y."/>
            <person name="Aoki H."/>
            <person name="Arikawa K."/>
            <person name="Arita K."/>
            <person name="Bito T."/>
            <person name="Chiden Y."/>
            <person name="Fujitsuka N."/>
            <person name="Fukunaka R."/>
            <person name="Hamada M."/>
            <person name="Harada C."/>
            <person name="Hayashi A."/>
            <person name="Hijishita S."/>
            <person name="Honda M."/>
            <person name="Hosokawa S."/>
            <person name="Ichikawa Y."/>
            <person name="Idonuma A."/>
            <person name="Iijima M."/>
            <person name="Ikeda M."/>
            <person name="Ikeno M."/>
            <person name="Ito K."/>
            <person name="Ito S."/>
            <person name="Ito T."/>
            <person name="Ito Y."/>
            <person name="Ito Y."/>
            <person name="Iwabuchi A."/>
            <person name="Kamiya K."/>
            <person name="Karasawa W."/>
            <person name="Kurita K."/>
            <person name="Katagiri S."/>
            <person name="Kikuta A."/>
            <person name="Kobayashi H."/>
            <person name="Kobayashi N."/>
            <person name="Machita K."/>
            <person name="Maehara T."/>
            <person name="Masukawa M."/>
            <person name="Mizubayashi T."/>
            <person name="Mukai Y."/>
            <person name="Nagasaki H."/>
            <person name="Nagata Y."/>
            <person name="Naito S."/>
            <person name="Nakashima M."/>
            <person name="Nakama Y."/>
            <person name="Nakamichi Y."/>
            <person name="Nakamura M."/>
            <person name="Meguro A."/>
            <person name="Negishi M."/>
            <person name="Ohta I."/>
            <person name="Ohta T."/>
            <person name="Okamoto M."/>
            <person name="Ono N."/>
            <person name="Saji S."/>
            <person name="Sakaguchi M."/>
            <person name="Sakai K."/>
            <person name="Shibata M."/>
            <person name="Shimokawa T."/>
            <person name="Song J."/>
            <person name="Takazaki Y."/>
            <person name="Terasawa K."/>
            <person name="Tsugane M."/>
            <person name="Tsuji K."/>
            <person name="Ueda S."/>
            <person name="Waki K."/>
            <person name="Yamagata H."/>
            <person name="Yamamoto M."/>
            <person name="Yamamoto S."/>
            <person name="Yamane H."/>
            <person name="Yoshiki S."/>
            <person name="Yoshihara R."/>
            <person name="Yukawa K."/>
            <person name="Zhong H."/>
            <person name="Yano M."/>
            <person name="Yuan Q."/>
            <person name="Ouyang S."/>
            <person name="Liu J."/>
            <person name="Jones K.M."/>
            <person name="Gansberger K."/>
            <person name="Moffat K."/>
            <person name="Hill J."/>
            <person name="Bera J."/>
            <person name="Fadrosh D."/>
            <person name="Jin S."/>
            <person name="Johri S."/>
            <person name="Kim M."/>
            <person name="Overton L."/>
            <person name="Reardon M."/>
            <person name="Tsitrin T."/>
            <person name="Vuong H."/>
            <person name="Weaver B."/>
            <person name="Ciecko A."/>
            <person name="Tallon L."/>
            <person name="Jackson J."/>
            <person name="Pai G."/>
            <person name="Aken S.V."/>
            <person name="Utterback T."/>
            <person name="Reidmuller S."/>
            <person name="Feldblyum T."/>
            <person name="Hsiao J."/>
            <person name="Zismann V."/>
            <person name="Iobst S."/>
            <person name="de Vazeille A.R."/>
            <person name="Buell C.R."/>
            <person name="Ying K."/>
            <person name="Li Y."/>
            <person name="Lu T."/>
            <person name="Huang Y."/>
            <person name="Zhao Q."/>
            <person name="Feng Q."/>
            <person name="Zhang L."/>
            <person name="Zhu J."/>
            <person name="Weng Q."/>
            <person name="Mu J."/>
            <person name="Lu Y."/>
            <person name="Fan D."/>
            <person name="Liu Y."/>
            <person name="Guan J."/>
            <person name="Zhang Y."/>
            <person name="Yu S."/>
            <person name="Liu X."/>
            <person name="Zhang Y."/>
            <person name="Hong G."/>
            <person name="Han B."/>
            <person name="Choisne N."/>
            <person name="Demange N."/>
            <person name="Orjeda G."/>
            <person name="Samain S."/>
            <person name="Cattolico L."/>
            <person name="Pelletier E."/>
            <person name="Couloux A."/>
            <person name="Segurens B."/>
            <person name="Wincker P."/>
            <person name="D'Hont A."/>
            <person name="Scarpelli C."/>
            <person name="Weissenbach J."/>
            <person name="Salanoubat M."/>
            <person name="Quetier F."/>
            <person name="Yu Y."/>
            <person name="Kim H.R."/>
            <person name="Rambo T."/>
            <person name="Currie J."/>
            <person name="Collura K."/>
            <person name="Luo M."/>
            <person name="Yang T."/>
            <person name="Ammiraju J.S.S."/>
            <person name="Engler F."/>
            <person name="Soderlund C."/>
            <person name="Wing R.A."/>
            <person name="Palmer L.E."/>
            <person name="de la Bastide M."/>
            <person name="Spiegel L."/>
            <person name="Nascimento L."/>
            <person name="Zutavern T."/>
            <person name="O'Shaughnessy A."/>
            <person name="Dike S."/>
            <person name="Dedhia N."/>
            <person name="Preston R."/>
            <person name="Balija V."/>
            <person name="McCombie W.R."/>
            <person name="Chow T."/>
            <person name="Chen H."/>
            <person name="Chung M."/>
            <person name="Chen C."/>
            <person name="Shaw J."/>
            <person name="Wu H."/>
            <person name="Hsiao K."/>
            <person name="Chao Y."/>
            <person name="Chu M."/>
            <person name="Cheng C."/>
            <person name="Hour A."/>
            <person name="Lee P."/>
            <person name="Lin S."/>
            <person name="Lin Y."/>
            <person name="Liou J."/>
            <person name="Liu S."/>
            <person name="Hsing Y."/>
            <person name="Raghuvanshi S."/>
            <person name="Mohanty A."/>
            <person name="Bharti A.K."/>
            <person name="Gaur A."/>
            <person name="Gupta V."/>
            <person name="Kumar D."/>
            <person name="Ravi V."/>
            <person name="Vij S."/>
            <person name="Kapur A."/>
            <person name="Khurana P."/>
            <person name="Khurana P."/>
            <person name="Khurana J.P."/>
            <person name="Tyagi A.K."/>
            <person name="Gaikwad K."/>
            <person name="Singh A."/>
            <person name="Dalal V."/>
            <person name="Srivastava S."/>
            <person name="Dixit A."/>
            <person name="Pal A.K."/>
            <person name="Ghazi I.A."/>
            <person name="Yadav M."/>
            <person name="Pandit A."/>
            <person name="Bhargava A."/>
            <person name="Sureshbabu K."/>
            <person name="Batra K."/>
            <person name="Sharma T.R."/>
            <person name="Mohapatra T."/>
            <person name="Singh N.K."/>
            <person name="Messing J."/>
            <person name="Nelson A.B."/>
            <person name="Fuks G."/>
            <person name="Kavchok S."/>
            <person name="Keizer G."/>
            <person name="Linton E."/>
            <person name="Llaca V."/>
            <person name="Song R."/>
            <person name="Tanyolac B."/>
            <person name="Young S."/>
            <person name="Ho-Il K."/>
            <person name="Hahn J.H."/>
            <person name="Sangsakoo G."/>
            <person name="Vanavichit A."/>
            <person name="de Mattos Luiz.A.T."/>
            <person name="Zimmer P.D."/>
            <person name="Malone G."/>
            <person name="Dellagostin O."/>
            <person name="de Oliveira A.C."/>
            <person name="Bevan M."/>
            <person name="Bancroft I."/>
            <person name="Minx P."/>
            <person name="Cordum H."/>
            <person name="Wilson R."/>
            <person name="Cheng Z."/>
            <person name="Jin W."/>
            <person name="Jiang J."/>
            <person name="Leong S.A."/>
            <person name="Iwama H."/>
            <person name="Gojobori T."/>
            <person name="Itoh T."/>
            <person name="Niimura Y."/>
            <person name="Fujii Y."/>
            <person name="Habara T."/>
            <person name="Sakai H."/>
            <person name="Sato Y."/>
            <person name="Wilson G."/>
            <person name="Kumar K."/>
            <person name="McCouch S."/>
            <person name="Juretic N."/>
            <person name="Hoen D."/>
            <person name="Wright S."/>
            <person name="Bruskiewich R."/>
            <person name="Bureau T."/>
            <person name="Miyao A."/>
            <person name="Hirochika H."/>
            <person name="Nishikawa T."/>
            <person name="Kadowaki K."/>
            <person name="Sugiura M."/>
            <person name="Burr B."/>
            <person name="Sasaki T."/>
        </authorList>
    </citation>
    <scope>NUCLEOTIDE SEQUENCE [LARGE SCALE GENOMIC DNA]</scope>
    <source>
        <strain evidence="3">cv. Nipponbare</strain>
    </source>
</reference>
<evidence type="ECO:0000313" key="3">
    <source>
        <dbReference type="Proteomes" id="UP000000763"/>
    </source>
</evidence>
<dbReference type="EMBL" id="AP004213">
    <property type="protein sequence ID" value="BAD09295.1"/>
    <property type="molecule type" value="Genomic_DNA"/>
</dbReference>
<dbReference type="AlphaFoldDB" id="Q6ZFE8"/>
<feature type="compositionally biased region" description="Polar residues" evidence="1">
    <location>
        <begin position="49"/>
        <end position="60"/>
    </location>
</feature>
<reference evidence="3" key="2">
    <citation type="journal article" date="2008" name="Nucleic Acids Res.">
        <title>The rice annotation project database (RAP-DB): 2008 update.</title>
        <authorList>
            <consortium name="The rice annotation project (RAP)"/>
        </authorList>
    </citation>
    <scope>GENOME REANNOTATION</scope>
    <source>
        <strain evidence="3">cv. Nipponbare</strain>
    </source>
</reference>
<name>Q6ZFE8_ORYSJ</name>
<feature type="region of interest" description="Disordered" evidence="1">
    <location>
        <begin position="18"/>
        <end position="82"/>
    </location>
</feature>
<accession>Q6ZFE8</accession>